<gene>
    <name evidence="1" type="ORF">C8046_01390</name>
</gene>
<evidence type="ECO:0000313" key="1">
    <source>
        <dbReference type="EMBL" id="PWD49566.1"/>
    </source>
</evidence>
<organism evidence="1 2">
    <name type="scientific">Serinibacter arcticus</name>
    <dbReference type="NCBI Taxonomy" id="1655435"/>
    <lineage>
        <taxon>Bacteria</taxon>
        <taxon>Bacillati</taxon>
        <taxon>Actinomycetota</taxon>
        <taxon>Actinomycetes</taxon>
        <taxon>Micrococcales</taxon>
        <taxon>Beutenbergiaceae</taxon>
        <taxon>Serinibacter</taxon>
    </lineage>
</organism>
<sequence length="86" mass="8768">MRPEYVRHDVANLDTTYLSGLVRSGVASGVLAGAPARGLVAEATTLAHRNGGLTAAQWDWIVALGLDAGVGPTASGEIRDGVLARG</sequence>
<keyword evidence="2" id="KW-1185">Reference proteome</keyword>
<dbReference type="EMBL" id="PYHR01000002">
    <property type="protein sequence ID" value="PWD49566.1"/>
    <property type="molecule type" value="Genomic_DNA"/>
</dbReference>
<comment type="caution">
    <text evidence="1">The sequence shown here is derived from an EMBL/GenBank/DDBJ whole genome shotgun (WGS) entry which is preliminary data.</text>
</comment>
<dbReference type="Proteomes" id="UP000245166">
    <property type="component" value="Unassembled WGS sequence"/>
</dbReference>
<reference evidence="1 2" key="1">
    <citation type="submission" date="2018-03" db="EMBL/GenBank/DDBJ databases">
        <title>Genome assembly of novel Miniimonas species PCH200.</title>
        <authorList>
            <person name="Thakur V."/>
            <person name="Kumar V."/>
            <person name="Singh D."/>
        </authorList>
    </citation>
    <scope>NUCLEOTIDE SEQUENCE [LARGE SCALE GENOMIC DNA]</scope>
    <source>
        <strain evidence="1 2">PCH200</strain>
    </source>
</reference>
<name>A0A2U1ZRH0_9MICO</name>
<protein>
    <submittedName>
        <fullName evidence="1">Uncharacterized protein</fullName>
    </submittedName>
</protein>
<dbReference type="AlphaFoldDB" id="A0A2U1ZRH0"/>
<accession>A0A2U1ZRH0</accession>
<proteinExistence type="predicted"/>
<evidence type="ECO:0000313" key="2">
    <source>
        <dbReference type="Proteomes" id="UP000245166"/>
    </source>
</evidence>
<dbReference type="OrthoDB" id="4377018at2"/>